<evidence type="ECO:0000313" key="10">
    <source>
        <dbReference type="Proteomes" id="UP000772434"/>
    </source>
</evidence>
<feature type="transmembrane region" description="Helical" evidence="6">
    <location>
        <begin position="12"/>
        <end position="31"/>
    </location>
</feature>
<evidence type="ECO:0000313" key="9">
    <source>
        <dbReference type="EMBL" id="KAF9063525.1"/>
    </source>
</evidence>
<evidence type="ECO:0000256" key="5">
    <source>
        <dbReference type="ARBA" id="ARBA00038359"/>
    </source>
</evidence>
<evidence type="ECO:0000256" key="2">
    <source>
        <dbReference type="ARBA" id="ARBA00022692"/>
    </source>
</evidence>
<gene>
    <name evidence="9" type="ORF">BDP27DRAFT_1451211</name>
    <name evidence="8" type="ORF">BDP27DRAFT_1453893</name>
</gene>
<feature type="transmembrane region" description="Helical" evidence="6">
    <location>
        <begin position="111"/>
        <end position="133"/>
    </location>
</feature>
<keyword evidence="10" id="KW-1185">Reference proteome</keyword>
<evidence type="ECO:0000256" key="4">
    <source>
        <dbReference type="ARBA" id="ARBA00023136"/>
    </source>
</evidence>
<feature type="transmembrane region" description="Helical" evidence="6">
    <location>
        <begin position="224"/>
        <end position="244"/>
    </location>
</feature>
<evidence type="ECO:0000259" key="7">
    <source>
        <dbReference type="Pfam" id="PF20684"/>
    </source>
</evidence>
<dbReference type="InterPro" id="IPR049326">
    <property type="entry name" value="Rhodopsin_dom_fungi"/>
</dbReference>
<dbReference type="EMBL" id="JADNRY010000144">
    <property type="protein sequence ID" value="KAF9063525.1"/>
    <property type="molecule type" value="Genomic_DNA"/>
</dbReference>
<accession>A0A9P5P5H1</accession>
<evidence type="ECO:0000256" key="1">
    <source>
        <dbReference type="ARBA" id="ARBA00004141"/>
    </source>
</evidence>
<evidence type="ECO:0000256" key="6">
    <source>
        <dbReference type="SAM" id="Phobius"/>
    </source>
</evidence>
<evidence type="ECO:0000313" key="8">
    <source>
        <dbReference type="EMBL" id="KAF9058626.1"/>
    </source>
</evidence>
<feature type="transmembrane region" description="Helical" evidence="6">
    <location>
        <begin position="84"/>
        <end position="104"/>
    </location>
</feature>
<feature type="domain" description="Rhodopsin" evidence="7">
    <location>
        <begin position="27"/>
        <end position="213"/>
    </location>
</feature>
<comment type="subcellular location">
    <subcellularLocation>
        <location evidence="1">Membrane</location>
        <topology evidence="1">Multi-pass membrane protein</topology>
    </subcellularLocation>
</comment>
<sequence>MVATITAQDVQNIDIAGLTIAIAVTFARLGIRIRTRKLGWDDFWAAFSIIGAALLMTGVIVILNPKPSMTQLTRTSGYYITSEGFYMIVWTARLSILFTIIRISPNDMRRILYWVAAAFGVMWTFLAMQEIVICEREPGWKQAVPTQCHLGKSVAISQLITDIIADLCLLIAPLRLFWNSMMPASHRLRLNIVFSTCFLTTVVSLVHAYWIFANLGLNEIFTGIFEVTISMIVASLNVIVGLLYRLSVKGSSMPSERTTGGGTQGIELNSRAGVTGPIAVDITTTIYTDIEAGKVPKVHYDDGPYEGGDKTPEVAQFRGY</sequence>
<dbReference type="Proteomes" id="UP000772434">
    <property type="component" value="Unassembled WGS sequence"/>
</dbReference>
<organism evidence="8 10">
    <name type="scientific">Rhodocollybia butyracea</name>
    <dbReference type="NCBI Taxonomy" id="206335"/>
    <lineage>
        <taxon>Eukaryota</taxon>
        <taxon>Fungi</taxon>
        <taxon>Dikarya</taxon>
        <taxon>Basidiomycota</taxon>
        <taxon>Agaricomycotina</taxon>
        <taxon>Agaricomycetes</taxon>
        <taxon>Agaricomycetidae</taxon>
        <taxon>Agaricales</taxon>
        <taxon>Marasmiineae</taxon>
        <taxon>Omphalotaceae</taxon>
        <taxon>Rhodocollybia</taxon>
    </lineage>
</organism>
<keyword evidence="2 6" id="KW-0812">Transmembrane</keyword>
<reference evidence="8" key="1">
    <citation type="submission" date="2020-11" db="EMBL/GenBank/DDBJ databases">
        <authorList>
            <consortium name="DOE Joint Genome Institute"/>
            <person name="Ahrendt S."/>
            <person name="Riley R."/>
            <person name="Andreopoulos W."/>
            <person name="Labutti K."/>
            <person name="Pangilinan J."/>
            <person name="Ruiz-Duenas F.J."/>
            <person name="Barrasa J.M."/>
            <person name="Sanchez-Garcia M."/>
            <person name="Camarero S."/>
            <person name="Miyauchi S."/>
            <person name="Serrano A."/>
            <person name="Linde D."/>
            <person name="Babiker R."/>
            <person name="Drula E."/>
            <person name="Ayuso-Fernandez I."/>
            <person name="Pacheco R."/>
            <person name="Padilla G."/>
            <person name="Ferreira P."/>
            <person name="Barriuso J."/>
            <person name="Kellner H."/>
            <person name="Castanera R."/>
            <person name="Alfaro M."/>
            <person name="Ramirez L."/>
            <person name="Pisabarro A.G."/>
            <person name="Kuo A."/>
            <person name="Tritt A."/>
            <person name="Lipzen A."/>
            <person name="He G."/>
            <person name="Yan M."/>
            <person name="Ng V."/>
            <person name="Cullen D."/>
            <person name="Martin F."/>
            <person name="Rosso M.-N."/>
            <person name="Henrissat B."/>
            <person name="Hibbett D."/>
            <person name="Martinez A.T."/>
            <person name="Grigoriev I.V."/>
        </authorList>
    </citation>
    <scope>NUCLEOTIDE SEQUENCE</scope>
    <source>
        <strain evidence="8">AH 40177</strain>
    </source>
</reference>
<dbReference type="InterPro" id="IPR052337">
    <property type="entry name" value="SAT4-like"/>
</dbReference>
<name>A0A9P5P5H1_9AGAR</name>
<feature type="transmembrane region" description="Helical" evidence="6">
    <location>
        <begin position="153"/>
        <end position="178"/>
    </location>
</feature>
<dbReference type="Pfam" id="PF20684">
    <property type="entry name" value="Fung_rhodopsin"/>
    <property type="match status" value="1"/>
</dbReference>
<feature type="transmembrane region" description="Helical" evidence="6">
    <location>
        <begin position="43"/>
        <end position="64"/>
    </location>
</feature>
<dbReference type="PANTHER" id="PTHR33048">
    <property type="entry name" value="PTH11-LIKE INTEGRAL MEMBRANE PROTEIN (AFU_ORTHOLOGUE AFUA_5G11245)"/>
    <property type="match status" value="1"/>
</dbReference>
<feature type="transmembrane region" description="Helical" evidence="6">
    <location>
        <begin position="190"/>
        <end position="212"/>
    </location>
</feature>
<keyword evidence="3 6" id="KW-1133">Transmembrane helix</keyword>
<dbReference type="OrthoDB" id="3229610at2759"/>
<dbReference type="GO" id="GO:0016020">
    <property type="term" value="C:membrane"/>
    <property type="evidence" value="ECO:0007669"/>
    <property type="project" value="UniProtKB-SubCell"/>
</dbReference>
<protein>
    <recommendedName>
        <fullName evidence="7">Rhodopsin domain-containing protein</fullName>
    </recommendedName>
</protein>
<dbReference type="AlphaFoldDB" id="A0A9P5P5H1"/>
<keyword evidence="4 6" id="KW-0472">Membrane</keyword>
<comment type="similarity">
    <text evidence="5">Belongs to the SAT4 family.</text>
</comment>
<dbReference type="EMBL" id="JADNRY010000362">
    <property type="protein sequence ID" value="KAF9058626.1"/>
    <property type="molecule type" value="Genomic_DNA"/>
</dbReference>
<evidence type="ECO:0000256" key="3">
    <source>
        <dbReference type="ARBA" id="ARBA00022989"/>
    </source>
</evidence>
<dbReference type="PANTHER" id="PTHR33048:SF47">
    <property type="entry name" value="INTEGRAL MEMBRANE PROTEIN-RELATED"/>
    <property type="match status" value="1"/>
</dbReference>
<comment type="caution">
    <text evidence="8">The sequence shown here is derived from an EMBL/GenBank/DDBJ whole genome shotgun (WGS) entry which is preliminary data.</text>
</comment>
<proteinExistence type="inferred from homology"/>